<comment type="caution">
    <text evidence="2">The sequence shown here is derived from an EMBL/GenBank/DDBJ whole genome shotgun (WGS) entry which is preliminary data.</text>
</comment>
<evidence type="ECO:0000313" key="5">
    <source>
        <dbReference type="EMBL" id="CAF3813350.1"/>
    </source>
</evidence>
<evidence type="ECO:0000313" key="3">
    <source>
        <dbReference type="EMBL" id="CAF3790892.1"/>
    </source>
</evidence>
<dbReference type="InterPro" id="IPR006597">
    <property type="entry name" value="Sel1-like"/>
</dbReference>
<evidence type="ECO:0000256" key="1">
    <source>
        <dbReference type="SAM" id="Phobius"/>
    </source>
</evidence>
<feature type="transmembrane region" description="Helical" evidence="1">
    <location>
        <begin position="41"/>
        <end position="65"/>
    </location>
</feature>
<dbReference type="Pfam" id="PF08238">
    <property type="entry name" value="Sel1"/>
    <property type="match status" value="2"/>
</dbReference>
<protein>
    <recommendedName>
        <fullName evidence="7">Sel1 repeat family protein</fullName>
    </recommendedName>
</protein>
<keyword evidence="1" id="KW-0472">Membrane</keyword>
<evidence type="ECO:0008006" key="7">
    <source>
        <dbReference type="Google" id="ProtNLM"/>
    </source>
</evidence>
<dbReference type="EMBL" id="CAJNOV010002513">
    <property type="protein sequence ID" value="CAF1105593.1"/>
    <property type="molecule type" value="Genomic_DNA"/>
</dbReference>
<dbReference type="Proteomes" id="UP000681720">
    <property type="component" value="Unassembled WGS sequence"/>
</dbReference>
<dbReference type="Proteomes" id="UP000676336">
    <property type="component" value="Unassembled WGS sequence"/>
</dbReference>
<dbReference type="EMBL" id="CAJOBJ010000258">
    <property type="protein sequence ID" value="CAF3809210.1"/>
    <property type="molecule type" value="Genomic_DNA"/>
</dbReference>
<organism evidence="2 6">
    <name type="scientific">Rotaria magnacalcarata</name>
    <dbReference type="NCBI Taxonomy" id="392030"/>
    <lineage>
        <taxon>Eukaryota</taxon>
        <taxon>Metazoa</taxon>
        <taxon>Spiralia</taxon>
        <taxon>Gnathifera</taxon>
        <taxon>Rotifera</taxon>
        <taxon>Eurotatoria</taxon>
        <taxon>Bdelloidea</taxon>
        <taxon>Philodinida</taxon>
        <taxon>Philodinidae</taxon>
        <taxon>Rotaria</taxon>
    </lineage>
</organism>
<keyword evidence="1" id="KW-0812">Transmembrane</keyword>
<dbReference type="SMART" id="SM00671">
    <property type="entry name" value="SEL1"/>
    <property type="match status" value="2"/>
</dbReference>
<reference evidence="2" key="1">
    <citation type="submission" date="2021-02" db="EMBL/GenBank/DDBJ databases">
        <authorList>
            <person name="Nowell W R."/>
        </authorList>
    </citation>
    <scope>NUCLEOTIDE SEQUENCE</scope>
</reference>
<dbReference type="SUPFAM" id="SSF81901">
    <property type="entry name" value="HCP-like"/>
    <property type="match status" value="1"/>
</dbReference>
<dbReference type="EMBL" id="CAJOBI010000306">
    <property type="protein sequence ID" value="CAF3813350.1"/>
    <property type="molecule type" value="Genomic_DNA"/>
</dbReference>
<evidence type="ECO:0000313" key="2">
    <source>
        <dbReference type="EMBL" id="CAF1105593.1"/>
    </source>
</evidence>
<dbReference type="PANTHER" id="PTHR45011">
    <property type="entry name" value="DAP3-BINDING CELL DEATH ENHANCER 1"/>
    <property type="match status" value="1"/>
</dbReference>
<dbReference type="InterPro" id="IPR011990">
    <property type="entry name" value="TPR-like_helical_dom_sf"/>
</dbReference>
<gene>
    <name evidence="3" type="ORF">BYL167_LOCUS2444</name>
    <name evidence="2" type="ORF">CJN711_LOCUS7369</name>
    <name evidence="4" type="ORF">GIL414_LOCUS1536</name>
    <name evidence="5" type="ORF">SMN809_LOCUS1856</name>
</gene>
<dbReference type="Proteomes" id="UP000681967">
    <property type="component" value="Unassembled WGS sequence"/>
</dbReference>
<evidence type="ECO:0000313" key="6">
    <source>
        <dbReference type="Proteomes" id="UP000663855"/>
    </source>
</evidence>
<dbReference type="PANTHER" id="PTHR45011:SF1">
    <property type="entry name" value="DAP3-BINDING CELL DEATH ENHANCER 1"/>
    <property type="match status" value="1"/>
</dbReference>
<dbReference type="InterPro" id="IPR052748">
    <property type="entry name" value="ISR_Activator"/>
</dbReference>
<keyword evidence="1" id="KW-1133">Transmembrane helix</keyword>
<proteinExistence type="predicted"/>
<dbReference type="AlphaFoldDB" id="A0A814PJ99"/>
<evidence type="ECO:0000313" key="4">
    <source>
        <dbReference type="EMBL" id="CAF3809210.1"/>
    </source>
</evidence>
<dbReference type="Proteomes" id="UP000663855">
    <property type="component" value="Unassembled WGS sequence"/>
</dbReference>
<sequence length="171" mass="19179">MMATAEEEIRRRLLDIASEPNESLPFNGRVRLARRKKSDPWFIKAAEGFLLCLAIGLLYATYYHFENVHLHVNRFYANLGYKEAQHNLGHSYMHGIGAEKHAETAIYWLKQASDQGHAKAQYNLAISHLRGFNAGLQPGEARKLIEQAAQAGIIEAQKTLETICAQGGCDI</sequence>
<dbReference type="EMBL" id="CAJOBH010000426">
    <property type="protein sequence ID" value="CAF3790892.1"/>
    <property type="molecule type" value="Genomic_DNA"/>
</dbReference>
<name>A0A814PJ99_9BILA</name>
<dbReference type="Gene3D" id="1.25.40.10">
    <property type="entry name" value="Tetratricopeptide repeat domain"/>
    <property type="match status" value="1"/>
</dbReference>
<accession>A0A814PJ99</accession>